<dbReference type="GO" id="GO:0009451">
    <property type="term" value="P:RNA modification"/>
    <property type="evidence" value="ECO:0007669"/>
    <property type="project" value="InterPro"/>
</dbReference>
<dbReference type="InterPro" id="IPR011990">
    <property type="entry name" value="TPR-like_helical_dom_sf"/>
</dbReference>
<dbReference type="Pfam" id="PF01535">
    <property type="entry name" value="PPR"/>
    <property type="match status" value="2"/>
</dbReference>
<dbReference type="InterPro" id="IPR002885">
    <property type="entry name" value="PPR_rpt"/>
</dbReference>
<evidence type="ECO:0000313" key="3">
    <source>
        <dbReference type="EMBL" id="KAK8918598.1"/>
    </source>
</evidence>
<keyword evidence="1" id="KW-0677">Repeat</keyword>
<dbReference type="PANTHER" id="PTHR47926">
    <property type="entry name" value="PENTATRICOPEPTIDE REPEAT-CONTAINING PROTEIN"/>
    <property type="match status" value="1"/>
</dbReference>
<dbReference type="AlphaFoldDB" id="A0AAP0AXF9"/>
<dbReference type="Proteomes" id="UP001418222">
    <property type="component" value="Unassembled WGS sequence"/>
</dbReference>
<dbReference type="Gene3D" id="1.25.40.10">
    <property type="entry name" value="Tetratricopeptide repeat domain"/>
    <property type="match status" value="1"/>
</dbReference>
<feature type="repeat" description="PPR" evidence="2">
    <location>
        <begin position="244"/>
        <end position="284"/>
    </location>
</feature>
<protein>
    <submittedName>
        <fullName evidence="3">Pentatricopeptide repeat-containing protein</fullName>
    </submittedName>
</protein>
<accession>A0AAP0AXF9</accession>
<comment type="caution">
    <text evidence="3">The sequence shown here is derived from an EMBL/GenBank/DDBJ whole genome shotgun (WGS) entry which is preliminary data.</text>
</comment>
<sequence length="338" mass="36955">MGASSINSRHQNSDPQLPFCSARLCSFGEDLVSKRTLPSATNSPHNLPPLLSPATIDNANQELKWNSPCLLTTKWKMIPSSSLQLLKKSPSFSAKSLLSSISYQLGLNSCAQILEDCITLFKSPPLGYQIHSKIIVLGFANDSFLSTKLITFHSLCGDIPSTLAVFELFPTCNVYLINSMIRGYSSNGLCQKAINLFHMKRGEEASIPDSYTFSCVLKACASTLDLRQGKQLHQLAVECGFGADIFVFNSLIFMYGKCGSLEDGVHVFDAAEMAREMIRSGLKPDQVTIISILALCSTIDTVVREAHGFVLKNGMEALSSLHDSECHMGSAIWLRNLS</sequence>
<proteinExistence type="predicted"/>
<gene>
    <name evidence="3" type="primary">PCMP-H28</name>
    <name evidence="3" type="ORF">KSP39_PZI021260</name>
</gene>
<evidence type="ECO:0000313" key="4">
    <source>
        <dbReference type="Proteomes" id="UP001418222"/>
    </source>
</evidence>
<dbReference type="PROSITE" id="PS51375">
    <property type="entry name" value="PPR"/>
    <property type="match status" value="1"/>
</dbReference>
<dbReference type="EMBL" id="JBBWWQ010000019">
    <property type="protein sequence ID" value="KAK8918598.1"/>
    <property type="molecule type" value="Genomic_DNA"/>
</dbReference>
<dbReference type="InterPro" id="IPR046960">
    <property type="entry name" value="PPR_At4g14850-like_plant"/>
</dbReference>
<dbReference type="GO" id="GO:0003723">
    <property type="term" value="F:RNA binding"/>
    <property type="evidence" value="ECO:0007669"/>
    <property type="project" value="InterPro"/>
</dbReference>
<reference evidence="3 4" key="1">
    <citation type="journal article" date="2022" name="Nat. Plants">
        <title>Genomes of leafy and leafless Platanthera orchids illuminate the evolution of mycoheterotrophy.</title>
        <authorList>
            <person name="Li M.H."/>
            <person name="Liu K.W."/>
            <person name="Li Z."/>
            <person name="Lu H.C."/>
            <person name="Ye Q.L."/>
            <person name="Zhang D."/>
            <person name="Wang J.Y."/>
            <person name="Li Y.F."/>
            <person name="Zhong Z.M."/>
            <person name="Liu X."/>
            <person name="Yu X."/>
            <person name="Liu D.K."/>
            <person name="Tu X.D."/>
            <person name="Liu B."/>
            <person name="Hao Y."/>
            <person name="Liao X.Y."/>
            <person name="Jiang Y.T."/>
            <person name="Sun W.H."/>
            <person name="Chen J."/>
            <person name="Chen Y.Q."/>
            <person name="Ai Y."/>
            <person name="Zhai J.W."/>
            <person name="Wu S.S."/>
            <person name="Zhou Z."/>
            <person name="Hsiao Y.Y."/>
            <person name="Wu W.L."/>
            <person name="Chen Y.Y."/>
            <person name="Lin Y.F."/>
            <person name="Hsu J.L."/>
            <person name="Li C.Y."/>
            <person name="Wang Z.W."/>
            <person name="Zhao X."/>
            <person name="Zhong W.Y."/>
            <person name="Ma X.K."/>
            <person name="Ma L."/>
            <person name="Huang J."/>
            <person name="Chen G.Z."/>
            <person name="Huang M.Z."/>
            <person name="Huang L."/>
            <person name="Peng D.H."/>
            <person name="Luo Y.B."/>
            <person name="Zou S.Q."/>
            <person name="Chen S.P."/>
            <person name="Lan S."/>
            <person name="Tsai W.C."/>
            <person name="Van de Peer Y."/>
            <person name="Liu Z.J."/>
        </authorList>
    </citation>
    <scope>NUCLEOTIDE SEQUENCE [LARGE SCALE GENOMIC DNA]</scope>
    <source>
        <strain evidence="3">Lor287</strain>
    </source>
</reference>
<evidence type="ECO:0000256" key="2">
    <source>
        <dbReference type="PROSITE-ProRule" id="PRU00708"/>
    </source>
</evidence>
<keyword evidence="4" id="KW-1185">Reference proteome</keyword>
<evidence type="ECO:0000256" key="1">
    <source>
        <dbReference type="ARBA" id="ARBA00022737"/>
    </source>
</evidence>
<organism evidence="3 4">
    <name type="scientific">Platanthera zijinensis</name>
    <dbReference type="NCBI Taxonomy" id="2320716"/>
    <lineage>
        <taxon>Eukaryota</taxon>
        <taxon>Viridiplantae</taxon>
        <taxon>Streptophyta</taxon>
        <taxon>Embryophyta</taxon>
        <taxon>Tracheophyta</taxon>
        <taxon>Spermatophyta</taxon>
        <taxon>Magnoliopsida</taxon>
        <taxon>Liliopsida</taxon>
        <taxon>Asparagales</taxon>
        <taxon>Orchidaceae</taxon>
        <taxon>Orchidoideae</taxon>
        <taxon>Orchideae</taxon>
        <taxon>Orchidinae</taxon>
        <taxon>Platanthera</taxon>
    </lineage>
</organism>
<name>A0AAP0AXF9_9ASPA</name>